<evidence type="ECO:0000256" key="12">
    <source>
        <dbReference type="ARBA" id="ARBA00043691"/>
    </source>
</evidence>
<dbReference type="AlphaFoldDB" id="A0A6L6PLB2"/>
<gene>
    <name evidence="14" type="ORF">GM676_20200</name>
</gene>
<dbReference type="RefSeq" id="WP_155465690.1">
    <property type="nucleotide sequence ID" value="NZ_WNKY01000025.1"/>
</dbReference>
<comment type="catalytic activity">
    <reaction evidence="10">
        <text>1D-myo-inositol 1,2,5,6-tetrakisphosphate + H2O = 1D-myo-inositol 1,2,6-trisphosphate + phosphate</text>
        <dbReference type="Rhea" id="RHEA:77119"/>
        <dbReference type="ChEBI" id="CHEBI:15377"/>
        <dbReference type="ChEBI" id="CHEBI:43474"/>
        <dbReference type="ChEBI" id="CHEBI:195535"/>
        <dbReference type="ChEBI" id="CHEBI:195537"/>
        <dbReference type="EC" id="3.1.3.62"/>
    </reaction>
    <physiologicalReaction direction="left-to-right" evidence="10">
        <dbReference type="Rhea" id="RHEA:77120"/>
    </physiologicalReaction>
</comment>
<evidence type="ECO:0000256" key="2">
    <source>
        <dbReference type="ARBA" id="ARBA00008422"/>
    </source>
</evidence>
<comment type="catalytic activity">
    <reaction evidence="12">
        <text>1D-myo-inositol hexakisphosphate + H2O = 1D-myo-inositol 1,2,4,5,6-pentakisphosphate + phosphate</text>
        <dbReference type="Rhea" id="RHEA:16989"/>
        <dbReference type="ChEBI" id="CHEBI:15377"/>
        <dbReference type="ChEBI" id="CHEBI:43474"/>
        <dbReference type="ChEBI" id="CHEBI:57798"/>
        <dbReference type="ChEBI" id="CHEBI:58130"/>
        <dbReference type="EC" id="3.1.3.62"/>
    </reaction>
    <physiologicalReaction direction="left-to-right" evidence="12">
        <dbReference type="Rhea" id="RHEA:16990"/>
    </physiologicalReaction>
</comment>
<dbReference type="GO" id="GO:0034417">
    <property type="term" value="F:bisphosphoglycerate 3-phosphatase activity"/>
    <property type="evidence" value="ECO:0007669"/>
    <property type="project" value="UniProtKB-EC"/>
</dbReference>
<dbReference type="SUPFAM" id="SSF53254">
    <property type="entry name" value="Phosphoglycerate mutase-like"/>
    <property type="match status" value="1"/>
</dbReference>
<dbReference type="InterPro" id="IPR029033">
    <property type="entry name" value="His_PPase_superfam"/>
</dbReference>
<dbReference type="PANTHER" id="PTHR20963:SF8">
    <property type="entry name" value="MULTIPLE INOSITOL POLYPHOSPHATE PHOSPHATASE 1"/>
    <property type="match status" value="1"/>
</dbReference>
<evidence type="ECO:0000256" key="11">
    <source>
        <dbReference type="ARBA" id="ARBA00043671"/>
    </source>
</evidence>
<comment type="caution">
    <text evidence="14">The sequence shown here is derived from an EMBL/GenBank/DDBJ whole genome shotgun (WGS) entry which is preliminary data.</text>
</comment>
<evidence type="ECO:0000256" key="1">
    <source>
        <dbReference type="ARBA" id="ARBA00004370"/>
    </source>
</evidence>
<proteinExistence type="inferred from homology"/>
<organism evidence="14 15">
    <name type="scientific">Duganella radicis</name>
    <dbReference type="NCBI Taxonomy" id="551988"/>
    <lineage>
        <taxon>Bacteria</taxon>
        <taxon>Pseudomonadati</taxon>
        <taxon>Pseudomonadota</taxon>
        <taxon>Betaproteobacteria</taxon>
        <taxon>Burkholderiales</taxon>
        <taxon>Oxalobacteraceae</taxon>
        <taxon>Telluria group</taxon>
        <taxon>Duganella</taxon>
    </lineage>
</organism>
<dbReference type="PANTHER" id="PTHR20963">
    <property type="entry name" value="MULTIPLE INOSITOL POLYPHOSPHATE PHOSPHATASE-RELATED"/>
    <property type="match status" value="1"/>
</dbReference>
<keyword evidence="8" id="KW-0472">Membrane</keyword>
<keyword evidence="7" id="KW-0378">Hydrolase</keyword>
<dbReference type="Proteomes" id="UP000475582">
    <property type="component" value="Unassembled WGS sequence"/>
</dbReference>
<comment type="similarity">
    <text evidence="2">Belongs to the histidine acid phosphatase family. MINPP1 subfamily.</text>
</comment>
<dbReference type="Gene3D" id="3.40.50.1240">
    <property type="entry name" value="Phosphoglycerate mutase-like"/>
    <property type="match status" value="1"/>
</dbReference>
<evidence type="ECO:0000256" key="5">
    <source>
        <dbReference type="ARBA" id="ARBA00018097"/>
    </source>
</evidence>
<evidence type="ECO:0000256" key="6">
    <source>
        <dbReference type="ARBA" id="ARBA00022729"/>
    </source>
</evidence>
<dbReference type="Pfam" id="PF00328">
    <property type="entry name" value="His_Phos_2"/>
    <property type="match status" value="1"/>
</dbReference>
<dbReference type="OrthoDB" id="9770871at2"/>
<keyword evidence="6" id="KW-0732">Signal</keyword>
<keyword evidence="15" id="KW-1185">Reference proteome</keyword>
<dbReference type="EC" id="3.1.3.80" evidence="3"/>
<reference evidence="14 15" key="1">
    <citation type="submission" date="2019-11" db="EMBL/GenBank/DDBJ databases">
        <title>Type strains purchased from KCTC, JCM and DSMZ.</title>
        <authorList>
            <person name="Lu H."/>
        </authorList>
    </citation>
    <scope>NUCLEOTIDE SEQUENCE [LARGE SCALE GENOMIC DNA]</scope>
    <source>
        <strain evidence="14 15">KCTC 22382</strain>
    </source>
</reference>
<dbReference type="GO" id="GO:0016020">
    <property type="term" value="C:membrane"/>
    <property type="evidence" value="ECO:0007669"/>
    <property type="project" value="UniProtKB-SubCell"/>
</dbReference>
<accession>A0A6L6PLB2</accession>
<evidence type="ECO:0000256" key="8">
    <source>
        <dbReference type="ARBA" id="ARBA00023136"/>
    </source>
</evidence>
<dbReference type="EC" id="3.1.3.62" evidence="4"/>
<comment type="catalytic activity">
    <reaction evidence="11">
        <text>1D-myo-inositol 1,2,4,5,6-pentakisphosphate + H2O = 1D-myo-inositol 1,2,5,6-tetrakisphosphate + phosphate</text>
        <dbReference type="Rhea" id="RHEA:77115"/>
        <dbReference type="ChEBI" id="CHEBI:15377"/>
        <dbReference type="ChEBI" id="CHEBI:43474"/>
        <dbReference type="ChEBI" id="CHEBI:57798"/>
        <dbReference type="ChEBI" id="CHEBI:195535"/>
        <dbReference type="EC" id="3.1.3.62"/>
    </reaction>
    <physiologicalReaction direction="left-to-right" evidence="11">
        <dbReference type="Rhea" id="RHEA:77116"/>
    </physiologicalReaction>
</comment>
<evidence type="ECO:0000256" key="4">
    <source>
        <dbReference type="ARBA" id="ARBA00013040"/>
    </source>
</evidence>
<dbReference type="InterPro" id="IPR000560">
    <property type="entry name" value="His_Pase_clade-2"/>
</dbReference>
<evidence type="ECO:0000256" key="13">
    <source>
        <dbReference type="ARBA" id="ARBA00043832"/>
    </source>
</evidence>
<evidence type="ECO:0000256" key="3">
    <source>
        <dbReference type="ARBA" id="ARBA00012976"/>
    </source>
</evidence>
<evidence type="ECO:0000256" key="10">
    <source>
        <dbReference type="ARBA" id="ARBA00043668"/>
    </source>
</evidence>
<comment type="catalytic activity">
    <reaction evidence="13">
        <text>(2R)-2,3-bisphosphoglycerate + H2O = (2R)-2-phosphoglycerate + phosphate</text>
        <dbReference type="Rhea" id="RHEA:27381"/>
        <dbReference type="ChEBI" id="CHEBI:15377"/>
        <dbReference type="ChEBI" id="CHEBI:43474"/>
        <dbReference type="ChEBI" id="CHEBI:58248"/>
        <dbReference type="ChEBI" id="CHEBI:58289"/>
        <dbReference type="EC" id="3.1.3.80"/>
    </reaction>
    <physiologicalReaction direction="left-to-right" evidence="13">
        <dbReference type="Rhea" id="RHEA:27382"/>
    </physiologicalReaction>
</comment>
<evidence type="ECO:0000313" key="15">
    <source>
        <dbReference type="Proteomes" id="UP000475582"/>
    </source>
</evidence>
<sequence>MLGLALSLLLSTKAPYAPQQDSASYEAAPAGYKAVYTQMLARHGSRGLTSARTAEWLHALWRQAADADALTPLGRELGPDIEQMMRANELLGYGNETRQGMQEHTQLAQRMYARLPVLFRDSPVAGKSRRIVLVSSGKDRAVDSAEFFRDSLVQQQPSLAPLFDTGIDRHTLYFHKLNAAQDTLVTESSLAYQRWAKSDELRAQEGVIHAQPQLQAAAQATLARLFTPAFIATLAASHRDASAPPSATEAALALYDLYAAAADMRYELKADFVRYMPATEAHVYAEAEDAVAFYEKGPGIAENGSVTWRMAASLVDDFFKEADAIDHGDLSHAAKLRFAHAEIVIPFASALGIPGMSEQLSRATTYSYQNSPWRGAQVAPMAANIQWELYRNSAGRVLVRMLYNERETDFKPACSRAKIAPASHFYDYRQLKRCYK</sequence>
<comment type="subcellular location">
    <subcellularLocation>
        <location evidence="1">Membrane</location>
    </subcellularLocation>
</comment>
<dbReference type="EMBL" id="WNKY01000025">
    <property type="protein sequence ID" value="MTV39890.1"/>
    <property type="molecule type" value="Genomic_DNA"/>
</dbReference>
<evidence type="ECO:0000313" key="14">
    <source>
        <dbReference type="EMBL" id="MTV39890.1"/>
    </source>
</evidence>
<evidence type="ECO:0000256" key="9">
    <source>
        <dbReference type="ARBA" id="ARBA00031642"/>
    </source>
</evidence>
<protein>
    <recommendedName>
        <fullName evidence="5">Multiple inositol polyphosphate phosphatase 1</fullName>
        <ecNumber evidence="4">3.1.3.62</ecNumber>
        <ecNumber evidence="3">3.1.3.80</ecNumber>
    </recommendedName>
    <alternativeName>
        <fullName evidence="9">2,3-bisphosphoglycerate 3-phosphatase</fullName>
    </alternativeName>
</protein>
<name>A0A6L6PLB2_9BURK</name>
<evidence type="ECO:0000256" key="7">
    <source>
        <dbReference type="ARBA" id="ARBA00022801"/>
    </source>
</evidence>